<dbReference type="GO" id="GO:0050660">
    <property type="term" value="F:flavin adenine dinucleotide binding"/>
    <property type="evidence" value="ECO:0007669"/>
    <property type="project" value="InterPro"/>
</dbReference>
<evidence type="ECO:0000259" key="5">
    <source>
        <dbReference type="Pfam" id="PF02771"/>
    </source>
</evidence>
<keyword evidence="2" id="KW-0285">Flavoprotein</keyword>
<dbReference type="Proteomes" id="UP000267606">
    <property type="component" value="Unassembled WGS sequence"/>
</dbReference>
<evidence type="ECO:0000313" key="7">
    <source>
        <dbReference type="Proteomes" id="UP000267606"/>
    </source>
</evidence>
<proteinExistence type="predicted"/>
<comment type="cofactor">
    <cofactor evidence="1">
        <name>FAD</name>
        <dbReference type="ChEBI" id="CHEBI:57692"/>
    </cofactor>
</comment>
<protein>
    <submittedName>
        <fullName evidence="8">Acyl-CoA_dh_N domain-containing protein</fullName>
    </submittedName>
</protein>
<evidence type="ECO:0000256" key="4">
    <source>
        <dbReference type="SAM" id="Phobius"/>
    </source>
</evidence>
<keyword evidence="4" id="KW-1133">Transmembrane helix</keyword>
<name>A0A183HCN0_9BILA</name>
<evidence type="ECO:0000313" key="8">
    <source>
        <dbReference type="WBParaSite" id="OFLC_0000524101-mRNA-1"/>
    </source>
</evidence>
<evidence type="ECO:0000256" key="2">
    <source>
        <dbReference type="ARBA" id="ARBA00022630"/>
    </source>
</evidence>
<keyword evidence="4" id="KW-0472">Membrane</keyword>
<gene>
    <name evidence="6" type="ORF">OFLC_LOCUS5242</name>
</gene>
<dbReference type="InterPro" id="IPR013786">
    <property type="entry name" value="AcylCoA_DH/ox_N"/>
</dbReference>
<dbReference type="Pfam" id="PF02771">
    <property type="entry name" value="Acyl-CoA_dh_N"/>
    <property type="match status" value="1"/>
</dbReference>
<dbReference type="PANTHER" id="PTHR43884">
    <property type="entry name" value="ACYL-COA DEHYDROGENASE"/>
    <property type="match status" value="1"/>
</dbReference>
<feature type="transmembrane region" description="Helical" evidence="4">
    <location>
        <begin position="323"/>
        <end position="346"/>
    </location>
</feature>
<dbReference type="PANTHER" id="PTHR43884:SF9">
    <property type="entry name" value="COMPLEX I ASSEMBLY FACTOR ACAD9, MITOCHONDRIAL"/>
    <property type="match status" value="1"/>
</dbReference>
<organism evidence="8">
    <name type="scientific">Onchocerca flexuosa</name>
    <dbReference type="NCBI Taxonomy" id="387005"/>
    <lineage>
        <taxon>Eukaryota</taxon>
        <taxon>Metazoa</taxon>
        <taxon>Ecdysozoa</taxon>
        <taxon>Nematoda</taxon>
        <taxon>Chromadorea</taxon>
        <taxon>Rhabditida</taxon>
        <taxon>Spirurina</taxon>
        <taxon>Spiruromorpha</taxon>
        <taxon>Filarioidea</taxon>
        <taxon>Onchocercidae</taxon>
        <taxon>Onchocerca</taxon>
    </lineage>
</organism>
<dbReference type="InterPro" id="IPR009100">
    <property type="entry name" value="AcylCoA_DH/oxidase_NM_dom_sf"/>
</dbReference>
<dbReference type="InterPro" id="IPR037069">
    <property type="entry name" value="AcylCoA_DH/ox_N_sf"/>
</dbReference>
<evidence type="ECO:0000256" key="1">
    <source>
        <dbReference type="ARBA" id="ARBA00001974"/>
    </source>
</evidence>
<evidence type="ECO:0000256" key="3">
    <source>
        <dbReference type="ARBA" id="ARBA00022827"/>
    </source>
</evidence>
<dbReference type="STRING" id="387005.A0A183HCN0"/>
<reference evidence="8" key="1">
    <citation type="submission" date="2016-06" db="UniProtKB">
        <authorList>
            <consortium name="WormBaseParasite"/>
        </authorList>
    </citation>
    <scope>IDENTIFICATION</scope>
</reference>
<keyword evidence="4" id="KW-0812">Transmembrane</keyword>
<dbReference type="GO" id="GO:0003995">
    <property type="term" value="F:acyl-CoA dehydrogenase activity"/>
    <property type="evidence" value="ECO:0007669"/>
    <property type="project" value="TreeGrafter"/>
</dbReference>
<sequence length="351" mass="39374">MRRSCYALKTVLFQSSSIRTNGVLSMRSCHSAGAENVRPMKGTDGLSALDIVKEYGIPIQRVSLSRGLALNRFEKDFFIYPEYSDTDAAENILQLVSALKNDIKASAVQEDPDIALWDKYKLSSYAVPKKYGGVDMCYKDLLTLCEGLGSYWSFYFRFEQTHLAASLILLYGNDQQKSHYLPQIASGVIRPVFFNIVRDSNLESVTSLCELIDGKQKLIATNHFINASDANLLLIFAKQDGNNSCYLVERRDGGSDTFEMGSKTFIFGRNGLEINSWKQMTVEPTSMLGKPEDGKKISQQTLVKRITFGAAVVGFMKNLMSMLYIIFLCSLMIYWTRSCTVLVIILTSLTL</sequence>
<accession>A0A183HCN0</accession>
<keyword evidence="3" id="KW-0274">FAD</keyword>
<dbReference type="SUPFAM" id="SSF56645">
    <property type="entry name" value="Acyl-CoA dehydrogenase NM domain-like"/>
    <property type="match status" value="1"/>
</dbReference>
<evidence type="ECO:0000313" key="6">
    <source>
        <dbReference type="EMBL" id="VDO42486.1"/>
    </source>
</evidence>
<reference evidence="6 7" key="2">
    <citation type="submission" date="2018-11" db="EMBL/GenBank/DDBJ databases">
        <authorList>
            <consortium name="Pathogen Informatics"/>
        </authorList>
    </citation>
    <scope>NUCLEOTIDE SEQUENCE [LARGE SCALE GENOMIC DNA]</scope>
</reference>
<dbReference type="Gene3D" id="2.40.110.10">
    <property type="entry name" value="Butyryl-CoA Dehydrogenase, subunit A, domain 2"/>
    <property type="match status" value="1"/>
</dbReference>
<dbReference type="Gene3D" id="1.20.140.10">
    <property type="entry name" value="Butyryl-CoA Dehydrogenase, subunit A, domain 3"/>
    <property type="match status" value="1"/>
</dbReference>
<dbReference type="WBParaSite" id="OFLC_0000524101-mRNA-1">
    <property type="protein sequence ID" value="OFLC_0000524101-mRNA-1"/>
    <property type="gene ID" value="OFLC_0000524101"/>
</dbReference>
<dbReference type="EMBL" id="UZAJ01004403">
    <property type="protein sequence ID" value="VDO42486.1"/>
    <property type="molecule type" value="Genomic_DNA"/>
</dbReference>
<feature type="domain" description="Acyl-CoA dehydrogenase/oxidase N-terminal" evidence="5">
    <location>
        <begin position="122"/>
        <end position="187"/>
    </location>
</feature>
<dbReference type="InterPro" id="IPR046373">
    <property type="entry name" value="Acyl-CoA_Oxase/DH_mid-dom_sf"/>
</dbReference>
<dbReference type="AlphaFoldDB" id="A0A183HCN0"/>
<dbReference type="Gene3D" id="1.10.540.10">
    <property type="entry name" value="Acyl-CoA dehydrogenase/oxidase, N-terminal domain"/>
    <property type="match status" value="1"/>
</dbReference>
<keyword evidence="7" id="KW-1185">Reference proteome</keyword>